<dbReference type="Proteomes" id="UP000236311">
    <property type="component" value="Unassembled WGS sequence"/>
</dbReference>
<keyword evidence="4 5" id="KW-0720">Serine protease</keyword>
<dbReference type="CDD" id="cd07478">
    <property type="entry name" value="Peptidases_S8_CspA-like"/>
    <property type="match status" value="1"/>
</dbReference>
<name>A0A2K4ZEZ2_9FIRM</name>
<dbReference type="PROSITE" id="PS51892">
    <property type="entry name" value="SUBTILASE"/>
    <property type="match status" value="1"/>
</dbReference>
<evidence type="ECO:0000313" key="8">
    <source>
        <dbReference type="Proteomes" id="UP000236311"/>
    </source>
</evidence>
<feature type="active site" description="Charge relay system" evidence="5">
    <location>
        <position position="110"/>
    </location>
</feature>
<dbReference type="PRINTS" id="PR00723">
    <property type="entry name" value="SUBTILISIN"/>
</dbReference>
<keyword evidence="3 5" id="KW-0378">Hydrolase</keyword>
<dbReference type="InterPro" id="IPR023827">
    <property type="entry name" value="Peptidase_S8_Asp-AS"/>
</dbReference>
<dbReference type="PANTHER" id="PTHR43806:SF11">
    <property type="entry name" value="CEREVISIN-RELATED"/>
    <property type="match status" value="1"/>
</dbReference>
<dbReference type="InterPro" id="IPR015500">
    <property type="entry name" value="Peptidase_S8_subtilisin-rel"/>
</dbReference>
<dbReference type="SUPFAM" id="SSF52743">
    <property type="entry name" value="Subtilisin-like"/>
    <property type="match status" value="1"/>
</dbReference>
<dbReference type="InterPro" id="IPR036852">
    <property type="entry name" value="Peptidase_S8/S53_dom_sf"/>
</dbReference>
<dbReference type="OrthoDB" id="9762689at2"/>
<accession>A0A2K4ZEZ2</accession>
<dbReference type="InterPro" id="IPR000209">
    <property type="entry name" value="Peptidase_S8/S53_dom"/>
</dbReference>
<proteinExistence type="inferred from homology"/>
<evidence type="ECO:0000256" key="3">
    <source>
        <dbReference type="ARBA" id="ARBA00022801"/>
    </source>
</evidence>
<dbReference type="GO" id="GO:0004252">
    <property type="term" value="F:serine-type endopeptidase activity"/>
    <property type="evidence" value="ECO:0007669"/>
    <property type="project" value="UniProtKB-UniRule"/>
</dbReference>
<sequence>MDCRDKILSERYFDVITNFPLEILEDGIYDLCYINIDNLYYVVYVSENNIRNVSEYVFDYKAVPKLYGLMQEDVINQGYDPNNLIVSGITQVQREPLNLTGRGVVICIIDTGIDYMDEVFRDSEGNSRILAIWDQTIQSGTPPRGFYYGTEFTRDEINGALQAEDPYSVVPSRDENGHGSAMAGVAAGSRVANGISYLGAAPDADIVVVKLKQAKQFLREFYMIPPGVPAYEETDIMLGVQYADSFAEQFRRPVVICLGLGTNYGDHAGSAPLPSYLDYIASKRSRAVVVCGGNEGNAGHHFQGYLEPKRSGGTSENVPVEIRVADNVEGFLLELWGNVPDLFTISVRSPGGETIPPVRLGIQNSITYGFVYERTKITIAGNLVEPASGEEVVVVRVVRPTPGIWTFQVEAVGDSHNGTFHMWLPITQFMNAPVQFLEASPYITLTEPAMAKDVVSVSTYNAANNSFYIDSGRGFTRIGTINPDFAAPGVNVSTIRGRESGSSLASAITAGAVAQFMQWAVVEGNNSIVASREIKNYFIRGASRNYDTTYPNREWGYGRLNVAGTFDALIGV</sequence>
<dbReference type="PIRSF" id="PIRSF037894">
    <property type="entry name" value="Subtilisin_rel_CspABC"/>
    <property type="match status" value="1"/>
</dbReference>
<organism evidence="7 8">
    <name type="scientific">Acetatifactor muris</name>
    <dbReference type="NCBI Taxonomy" id="879566"/>
    <lineage>
        <taxon>Bacteria</taxon>
        <taxon>Bacillati</taxon>
        <taxon>Bacillota</taxon>
        <taxon>Clostridia</taxon>
        <taxon>Lachnospirales</taxon>
        <taxon>Lachnospiraceae</taxon>
        <taxon>Acetatifactor</taxon>
    </lineage>
</organism>
<dbReference type="Gene3D" id="2.60.120.1290">
    <property type="match status" value="1"/>
</dbReference>
<evidence type="ECO:0000256" key="2">
    <source>
        <dbReference type="ARBA" id="ARBA00022670"/>
    </source>
</evidence>
<dbReference type="InterPro" id="IPR034045">
    <property type="entry name" value="Pep_S8_CspA-like"/>
</dbReference>
<gene>
    <name evidence="7" type="ORF">AMURIS_01752</name>
</gene>
<feature type="domain" description="Peptidase S8/S53" evidence="6">
    <location>
        <begin position="101"/>
        <end position="301"/>
    </location>
</feature>
<dbReference type="EMBL" id="OFSM01000008">
    <property type="protein sequence ID" value="SOY29037.1"/>
    <property type="molecule type" value="Genomic_DNA"/>
</dbReference>
<feature type="active site" description="Charge relay system" evidence="5">
    <location>
        <position position="178"/>
    </location>
</feature>
<dbReference type="InterPro" id="IPR017310">
    <property type="entry name" value="Pept_S8A_subtilisin_clostridia"/>
</dbReference>
<dbReference type="RefSeq" id="WP_103239169.1">
    <property type="nucleotide sequence ID" value="NZ_JANJZD010000007.1"/>
</dbReference>
<dbReference type="AlphaFoldDB" id="A0A2K4ZEZ2"/>
<dbReference type="Pfam" id="PF00082">
    <property type="entry name" value="Peptidase_S8"/>
    <property type="match status" value="2"/>
</dbReference>
<dbReference type="InterPro" id="IPR050131">
    <property type="entry name" value="Peptidase_S8_subtilisin-like"/>
</dbReference>
<reference evidence="7 8" key="1">
    <citation type="submission" date="2018-01" db="EMBL/GenBank/DDBJ databases">
        <authorList>
            <person name="Gaut B.S."/>
            <person name="Morton B.R."/>
            <person name="Clegg M.T."/>
            <person name="Duvall M.R."/>
        </authorList>
    </citation>
    <scope>NUCLEOTIDE SEQUENCE [LARGE SCALE GENOMIC DNA]</scope>
    <source>
        <strain evidence="7">GP69</strain>
    </source>
</reference>
<dbReference type="GO" id="GO:0006508">
    <property type="term" value="P:proteolysis"/>
    <property type="evidence" value="ECO:0007669"/>
    <property type="project" value="UniProtKB-KW"/>
</dbReference>
<feature type="active site" description="Charge relay system" evidence="5">
    <location>
        <position position="503"/>
    </location>
</feature>
<evidence type="ECO:0000256" key="4">
    <source>
        <dbReference type="ARBA" id="ARBA00022825"/>
    </source>
</evidence>
<keyword evidence="8" id="KW-1185">Reference proteome</keyword>
<feature type="domain" description="Peptidase S8/S53" evidence="6">
    <location>
        <begin position="445"/>
        <end position="558"/>
    </location>
</feature>
<evidence type="ECO:0000313" key="7">
    <source>
        <dbReference type="EMBL" id="SOY29037.1"/>
    </source>
</evidence>
<protein>
    <submittedName>
        <fullName evidence="7">Subtilase family protein</fullName>
    </submittedName>
</protein>
<evidence type="ECO:0000259" key="6">
    <source>
        <dbReference type="Pfam" id="PF00082"/>
    </source>
</evidence>
<evidence type="ECO:0000256" key="5">
    <source>
        <dbReference type="PROSITE-ProRule" id="PRU01240"/>
    </source>
</evidence>
<evidence type="ECO:0000256" key="1">
    <source>
        <dbReference type="ARBA" id="ARBA00011073"/>
    </source>
</evidence>
<dbReference type="PROSITE" id="PS00136">
    <property type="entry name" value="SUBTILASE_ASP"/>
    <property type="match status" value="1"/>
</dbReference>
<comment type="similarity">
    <text evidence="1 5">Belongs to the peptidase S8 family.</text>
</comment>
<dbReference type="Gene3D" id="3.40.50.200">
    <property type="entry name" value="Peptidase S8/S53 domain"/>
    <property type="match status" value="1"/>
</dbReference>
<keyword evidence="2 5" id="KW-0645">Protease</keyword>
<dbReference type="PANTHER" id="PTHR43806">
    <property type="entry name" value="PEPTIDASE S8"/>
    <property type="match status" value="1"/>
</dbReference>